<evidence type="ECO:0000313" key="3">
    <source>
        <dbReference type="Proteomes" id="UP001293254"/>
    </source>
</evidence>
<proteinExistence type="predicted"/>
<feature type="region of interest" description="Disordered" evidence="1">
    <location>
        <begin position="1"/>
        <end position="38"/>
    </location>
</feature>
<name>A0AAE2CCW0_9LAMI</name>
<evidence type="ECO:0000313" key="2">
    <source>
        <dbReference type="EMBL" id="KAK4417499.1"/>
    </source>
</evidence>
<feature type="compositionally biased region" description="Polar residues" evidence="1">
    <location>
        <begin position="156"/>
        <end position="165"/>
    </location>
</feature>
<reference evidence="2" key="2">
    <citation type="journal article" date="2024" name="Plant">
        <title>Genomic evolution and insights into agronomic trait innovations of Sesamum species.</title>
        <authorList>
            <person name="Miao H."/>
            <person name="Wang L."/>
            <person name="Qu L."/>
            <person name="Liu H."/>
            <person name="Sun Y."/>
            <person name="Le M."/>
            <person name="Wang Q."/>
            <person name="Wei S."/>
            <person name="Zheng Y."/>
            <person name="Lin W."/>
            <person name="Duan Y."/>
            <person name="Cao H."/>
            <person name="Xiong S."/>
            <person name="Wang X."/>
            <person name="Wei L."/>
            <person name="Li C."/>
            <person name="Ma Q."/>
            <person name="Ju M."/>
            <person name="Zhao R."/>
            <person name="Li G."/>
            <person name="Mu C."/>
            <person name="Tian Q."/>
            <person name="Mei H."/>
            <person name="Zhang T."/>
            <person name="Gao T."/>
            <person name="Zhang H."/>
        </authorList>
    </citation>
    <scope>NUCLEOTIDE SEQUENCE</scope>
    <source>
        <strain evidence="2">3651</strain>
    </source>
</reference>
<dbReference type="Proteomes" id="UP001293254">
    <property type="component" value="Unassembled WGS sequence"/>
</dbReference>
<reference evidence="2" key="1">
    <citation type="submission" date="2020-06" db="EMBL/GenBank/DDBJ databases">
        <authorList>
            <person name="Li T."/>
            <person name="Hu X."/>
            <person name="Zhang T."/>
            <person name="Song X."/>
            <person name="Zhang H."/>
            <person name="Dai N."/>
            <person name="Sheng W."/>
            <person name="Hou X."/>
            <person name="Wei L."/>
        </authorList>
    </citation>
    <scope>NUCLEOTIDE SEQUENCE</scope>
    <source>
        <strain evidence="2">3651</strain>
        <tissue evidence="2">Leaf</tissue>
    </source>
</reference>
<comment type="caution">
    <text evidence="2">The sequence shown here is derived from an EMBL/GenBank/DDBJ whole genome shotgun (WGS) entry which is preliminary data.</text>
</comment>
<dbReference type="EMBL" id="JACGWO010000010">
    <property type="protein sequence ID" value="KAK4417499.1"/>
    <property type="molecule type" value="Genomic_DNA"/>
</dbReference>
<protein>
    <submittedName>
        <fullName evidence="2">Uncharacterized protein</fullName>
    </submittedName>
</protein>
<feature type="compositionally biased region" description="Polar residues" evidence="1">
    <location>
        <begin position="174"/>
        <end position="183"/>
    </location>
</feature>
<feature type="compositionally biased region" description="Pro residues" evidence="1">
    <location>
        <begin position="7"/>
        <end position="18"/>
    </location>
</feature>
<feature type="compositionally biased region" description="Polar residues" evidence="1">
    <location>
        <begin position="28"/>
        <end position="38"/>
    </location>
</feature>
<evidence type="ECO:0000256" key="1">
    <source>
        <dbReference type="SAM" id="MobiDB-lite"/>
    </source>
</evidence>
<accession>A0AAE2CCW0</accession>
<gene>
    <name evidence="2" type="ORF">Salat_2575600</name>
</gene>
<organism evidence="2 3">
    <name type="scientific">Sesamum alatum</name>
    <dbReference type="NCBI Taxonomy" id="300844"/>
    <lineage>
        <taxon>Eukaryota</taxon>
        <taxon>Viridiplantae</taxon>
        <taxon>Streptophyta</taxon>
        <taxon>Embryophyta</taxon>
        <taxon>Tracheophyta</taxon>
        <taxon>Spermatophyta</taxon>
        <taxon>Magnoliopsida</taxon>
        <taxon>eudicotyledons</taxon>
        <taxon>Gunneridae</taxon>
        <taxon>Pentapetalae</taxon>
        <taxon>asterids</taxon>
        <taxon>lamiids</taxon>
        <taxon>Lamiales</taxon>
        <taxon>Pedaliaceae</taxon>
        <taxon>Sesamum</taxon>
    </lineage>
</organism>
<feature type="region of interest" description="Disordered" evidence="1">
    <location>
        <begin position="144"/>
        <end position="183"/>
    </location>
</feature>
<keyword evidence="3" id="KW-1185">Reference proteome</keyword>
<sequence length="183" mass="19498">MADSNPAIPPPPDPPPPLLQQHRRQKRSYSTVVQQNSGAHLQFDPARAAKKTFNYEAGASIGRIAFFRGKLGKRVMFQSPVDDMQNTNSDKSGPVEAGKSAKFCAQHNVTNPVDMNSCPAEYNVAEALIGNVATSSMTNKPGYTSVAENAPKSAIVGTSRNNSGVSADKGLTVKSRTAHVTND</sequence>
<dbReference type="AlphaFoldDB" id="A0AAE2CCW0"/>